<dbReference type="AlphaFoldDB" id="A0A7W6MMG7"/>
<dbReference type="SUPFAM" id="SSF48498">
    <property type="entry name" value="Tetracyclin repressor-like, C-terminal domain"/>
    <property type="match status" value="1"/>
</dbReference>
<comment type="caution">
    <text evidence="6">The sequence shown here is derived from an EMBL/GenBank/DDBJ whole genome shotgun (WGS) entry which is preliminary data.</text>
</comment>
<reference evidence="6 7" key="1">
    <citation type="submission" date="2020-08" db="EMBL/GenBank/DDBJ databases">
        <title>Genomic Encyclopedia of Type Strains, Phase IV (KMG-IV): sequencing the most valuable type-strain genomes for metagenomic binning, comparative biology and taxonomic classification.</title>
        <authorList>
            <person name="Goeker M."/>
        </authorList>
    </citation>
    <scope>NUCLEOTIDE SEQUENCE [LARGE SCALE GENOMIC DNA]</scope>
    <source>
        <strain evidence="6 7">DSM 102238</strain>
    </source>
</reference>
<evidence type="ECO:0000256" key="4">
    <source>
        <dbReference type="PROSITE-ProRule" id="PRU00335"/>
    </source>
</evidence>
<accession>A0A7W6MMG7</accession>
<organism evidence="6 7">
    <name type="scientific">Aureimonas pseudogalii</name>
    <dbReference type="NCBI Taxonomy" id="1744844"/>
    <lineage>
        <taxon>Bacteria</taxon>
        <taxon>Pseudomonadati</taxon>
        <taxon>Pseudomonadota</taxon>
        <taxon>Alphaproteobacteria</taxon>
        <taxon>Hyphomicrobiales</taxon>
        <taxon>Aurantimonadaceae</taxon>
        <taxon>Aureimonas</taxon>
    </lineage>
</organism>
<dbReference type="InterPro" id="IPR036271">
    <property type="entry name" value="Tet_transcr_reg_TetR-rel_C_sf"/>
</dbReference>
<feature type="domain" description="HTH tetR-type" evidence="5">
    <location>
        <begin position="6"/>
        <end position="66"/>
    </location>
</feature>
<evidence type="ECO:0000313" key="6">
    <source>
        <dbReference type="EMBL" id="MBB4000828.1"/>
    </source>
</evidence>
<dbReference type="InterPro" id="IPR009057">
    <property type="entry name" value="Homeodomain-like_sf"/>
</dbReference>
<sequence length="194" mass="21474">MARPREFDEERVLNAVMETFWRNGYEGTSAQNLVDATGLGRGSLYAAYTNKDGLFEQALLRYQTRAREHVDRLRMEGSALDRLRDLLQTIVDGDIEASDKRGCLATNTAIEIAGRDPRIADLVRQCFSILTRGIEESIRRGQDAGEIRAGLDPEASALFVFNAVQGLRVLAQTTSAKDRAKLASIIDQTLAVLT</sequence>
<dbReference type="PANTHER" id="PTHR47506:SF1">
    <property type="entry name" value="HTH-TYPE TRANSCRIPTIONAL REGULATOR YJDC"/>
    <property type="match status" value="1"/>
</dbReference>
<dbReference type="GO" id="GO:0003677">
    <property type="term" value="F:DNA binding"/>
    <property type="evidence" value="ECO:0007669"/>
    <property type="project" value="UniProtKB-UniRule"/>
</dbReference>
<proteinExistence type="predicted"/>
<evidence type="ECO:0000256" key="2">
    <source>
        <dbReference type="ARBA" id="ARBA00023125"/>
    </source>
</evidence>
<gene>
    <name evidence="6" type="ORF">GGR04_004709</name>
</gene>
<dbReference type="Pfam" id="PF16925">
    <property type="entry name" value="TetR_C_13"/>
    <property type="match status" value="1"/>
</dbReference>
<dbReference type="PROSITE" id="PS50977">
    <property type="entry name" value="HTH_TETR_2"/>
    <property type="match status" value="1"/>
</dbReference>
<keyword evidence="3" id="KW-0804">Transcription</keyword>
<evidence type="ECO:0000256" key="3">
    <source>
        <dbReference type="ARBA" id="ARBA00023163"/>
    </source>
</evidence>
<dbReference type="Gene3D" id="1.10.10.60">
    <property type="entry name" value="Homeodomain-like"/>
    <property type="match status" value="1"/>
</dbReference>
<dbReference type="InterPro" id="IPR011075">
    <property type="entry name" value="TetR_C"/>
</dbReference>
<keyword evidence="2 4" id="KW-0238">DNA-binding</keyword>
<dbReference type="EMBL" id="JACIEK010000033">
    <property type="protein sequence ID" value="MBB4000828.1"/>
    <property type="molecule type" value="Genomic_DNA"/>
</dbReference>
<dbReference type="SUPFAM" id="SSF46689">
    <property type="entry name" value="Homeodomain-like"/>
    <property type="match status" value="1"/>
</dbReference>
<dbReference type="Gene3D" id="1.10.357.10">
    <property type="entry name" value="Tetracycline Repressor, domain 2"/>
    <property type="match status" value="1"/>
</dbReference>
<dbReference type="Proteomes" id="UP000542776">
    <property type="component" value="Unassembled WGS sequence"/>
</dbReference>
<dbReference type="RefSeq" id="WP_183202883.1">
    <property type="nucleotide sequence ID" value="NZ_JACIEK010000033.1"/>
</dbReference>
<protein>
    <submittedName>
        <fullName evidence="6">TetR/AcrR family transcriptional repressor of nem operon</fullName>
    </submittedName>
</protein>
<name>A0A7W6MMG7_9HYPH</name>
<feature type="DNA-binding region" description="H-T-H motif" evidence="4">
    <location>
        <begin position="29"/>
        <end position="48"/>
    </location>
</feature>
<evidence type="ECO:0000256" key="1">
    <source>
        <dbReference type="ARBA" id="ARBA00023015"/>
    </source>
</evidence>
<dbReference type="Pfam" id="PF00440">
    <property type="entry name" value="TetR_N"/>
    <property type="match status" value="1"/>
</dbReference>
<keyword evidence="1" id="KW-0805">Transcription regulation</keyword>
<evidence type="ECO:0000259" key="5">
    <source>
        <dbReference type="PROSITE" id="PS50977"/>
    </source>
</evidence>
<keyword evidence="7" id="KW-1185">Reference proteome</keyword>
<evidence type="ECO:0000313" key="7">
    <source>
        <dbReference type="Proteomes" id="UP000542776"/>
    </source>
</evidence>
<dbReference type="InterPro" id="IPR001647">
    <property type="entry name" value="HTH_TetR"/>
</dbReference>
<dbReference type="PANTHER" id="PTHR47506">
    <property type="entry name" value="TRANSCRIPTIONAL REGULATORY PROTEIN"/>
    <property type="match status" value="1"/>
</dbReference>